<proteinExistence type="predicted"/>
<dbReference type="RefSeq" id="WP_153248474.1">
    <property type="nucleotide sequence ID" value="NZ_CP044205.1"/>
</dbReference>
<evidence type="ECO:0000313" key="3">
    <source>
        <dbReference type="Proteomes" id="UP000325755"/>
    </source>
</evidence>
<dbReference type="InterPro" id="IPR037398">
    <property type="entry name" value="Glyco_hydro_64_fam"/>
</dbReference>
<protein>
    <recommendedName>
        <fullName evidence="1">GH64 domain-containing protein</fullName>
    </recommendedName>
</protein>
<dbReference type="PANTHER" id="PTHR38165">
    <property type="match status" value="1"/>
</dbReference>
<accession>A0A5Q0BJZ3</accession>
<dbReference type="Gene3D" id="2.60.110.10">
    <property type="entry name" value="Thaumatin"/>
    <property type="match status" value="1"/>
</dbReference>
<organism evidence="2 3">
    <name type="scientific">Candidatus Methylospira mobilis</name>
    <dbReference type="NCBI Taxonomy" id="1808979"/>
    <lineage>
        <taxon>Bacteria</taxon>
        <taxon>Pseudomonadati</taxon>
        <taxon>Pseudomonadota</taxon>
        <taxon>Gammaproteobacteria</taxon>
        <taxon>Methylococcales</taxon>
        <taxon>Methylococcaceae</taxon>
        <taxon>Candidatus Methylospira</taxon>
    </lineage>
</organism>
<dbReference type="OrthoDB" id="5606251at2"/>
<evidence type="ECO:0000259" key="1">
    <source>
        <dbReference type="PROSITE" id="PS52006"/>
    </source>
</evidence>
<dbReference type="InterPro" id="IPR042517">
    <property type="entry name" value="Glyco_hydro_64_N_2"/>
</dbReference>
<dbReference type="KEGG" id="mmob:F6R98_07445"/>
<reference evidence="2 3" key="1">
    <citation type="submission" date="2019-09" db="EMBL/GenBank/DDBJ databases">
        <title>Ecophysiology of the spiral-shaped methanotroph Methylospira mobilis as revealed by the complete genome sequence.</title>
        <authorList>
            <person name="Oshkin I.Y."/>
            <person name="Dedysh S.N."/>
            <person name="Miroshnikov K."/>
            <person name="Danilova O.V."/>
            <person name="Hakobyan A."/>
            <person name="Liesack W."/>
        </authorList>
    </citation>
    <scope>NUCLEOTIDE SEQUENCE [LARGE SCALE GENOMIC DNA]</scope>
    <source>
        <strain evidence="2 3">Shm1</strain>
    </source>
</reference>
<dbReference type="PROSITE" id="PS52006">
    <property type="entry name" value="GH64"/>
    <property type="match status" value="1"/>
</dbReference>
<keyword evidence="3" id="KW-1185">Reference proteome</keyword>
<gene>
    <name evidence="2" type="ORF">F6R98_07445</name>
</gene>
<evidence type="ECO:0000313" key="2">
    <source>
        <dbReference type="EMBL" id="QFY42478.1"/>
    </source>
</evidence>
<name>A0A5Q0BJZ3_9GAMM</name>
<dbReference type="AlphaFoldDB" id="A0A5Q0BJZ3"/>
<dbReference type="InParanoid" id="A0A5Q0BJZ3"/>
<dbReference type="Proteomes" id="UP000325755">
    <property type="component" value="Chromosome"/>
</dbReference>
<sequence length="846" mass="88101">MNRLEKKYYVAVLLLLAICWNTGVYASTPAGYYQVKISNKTNLSGVPVYLLIKASTLNGNQQCIMSFDLNGLGSCNNITKDADLLDYETVSLDYLPRDASGNTVVYLPQVGSGRIYFSVGQPLDLYYDINTGLVTDPDGFNPRDVNYYTLYDKVEFSYTGNGVWTNPTAVDFFSIPISLTDNNSQTVQSAGLTGSSYSIFKDVQNVFNVYDETSTHEWSKLLLKYTDRSNNTTNLRVMSPGKAMVTNLSGANPFDVNYLSAYINYLWAFYGKHGNALSVDCSELQGILPLSSYIFTGSVDSQNRFVFTNGNPGENVIINQPQDSVPFFGGSGESFNAANNTPNAIIIRELTSAFEVGLLPAPAGTLLNRAYFSANHGSFYNNNSLLSNSGGPWYDLYSKALHGYGTSQPIYTFAYDDALGQDGTLYDSNSSYPGVTVTLHDMSGTVIPNPYSDPNTYTVTLNIPGTSTVIYNGVQVQNNTVETVTSPFHVTFNGQETDIYINPTIVKPNSPLLAGVVVTQSTSNKLAYTISFPAPGATTVPIIPLTTPMPATASSTGPASVPNPGAGSYSVTPLIGTGSVITTASGNALTNNVVYSTTSPLVVSVNGQAATINLQTGLVTGPGSVGVVVSGASQSGGKVSVAFPAYSSGNTPAPAAVPAASPAPSAGSYVVTPLIGTGSVITTSTGSQLSNLSAYSTASPFIVYINGQMASINLQTGQVTGPGAVGVVVSGASQSGGNVSVAFPAYNGGATVQSPASTAPLASSTSGSYSVTPRIGAGSVITTAAGSQLINMNSYSFASPFAVYVNGQLATINLQSGQVTGPGATGVVVSGASQSGGSVYIDFPGR</sequence>
<feature type="domain" description="GH64" evidence="1">
    <location>
        <begin position="30"/>
        <end position="439"/>
    </location>
</feature>
<dbReference type="Gene3D" id="3.30.920.50">
    <property type="entry name" value="Beta-1,3-glucanase, C-terminal domain"/>
    <property type="match status" value="1"/>
</dbReference>
<dbReference type="InterPro" id="IPR037176">
    <property type="entry name" value="Osmotin/thaumatin-like_sf"/>
</dbReference>
<dbReference type="PANTHER" id="PTHR38165:SF1">
    <property type="entry name" value="GLUCANASE B"/>
    <property type="match status" value="1"/>
</dbReference>
<dbReference type="Pfam" id="PF16483">
    <property type="entry name" value="Glyco_hydro_64"/>
    <property type="match status" value="1"/>
</dbReference>
<dbReference type="InterPro" id="IPR032477">
    <property type="entry name" value="Glyco_hydro_64"/>
</dbReference>
<dbReference type="EMBL" id="CP044205">
    <property type="protein sequence ID" value="QFY42478.1"/>
    <property type="molecule type" value="Genomic_DNA"/>
</dbReference>